<evidence type="ECO:0000256" key="1">
    <source>
        <dbReference type="ARBA" id="ARBA00022679"/>
    </source>
</evidence>
<gene>
    <name evidence="4" type="ORF">N866_02805</name>
</gene>
<evidence type="ECO:0000313" key="4">
    <source>
        <dbReference type="EMBL" id="EYR63119.1"/>
    </source>
</evidence>
<name>A0A021VPK8_9CELL</name>
<dbReference type="CDD" id="cd04301">
    <property type="entry name" value="NAT_SF"/>
    <property type="match status" value="2"/>
</dbReference>
<sequence>MSPEGATAPGPGGLAARADAPSVVELPPAHLELEWRPLVVADAPALHRLLGVIEEADASLSRTSAAAARELLTGDWKDLAADTLAGVDAGGELRAYAIVEVRPGDQRTVRAFLRGGIHPAWRGRGVGPALLRWMEGRGRQMLAASGKDVPGRLAVYVDEDQRDQRRLYAAAGFSPIRWYTQMRRPLAAPVLDATVPAGLQVVPWSEDLDDAVRLAHNEAFLDHWGTEPQTPETWRGHQSGFAPSWSFVALDPSGGDDAAAGSSPVVAGYLLSGRYEEDWPALGYSCGYTELLGVRPAYRGRGLAVALLASAMEAYRADGMQYAALSVDAANPSGAHTLYERLGYERVHGEVLYSVEI</sequence>
<dbReference type="Gene3D" id="3.40.630.30">
    <property type="match status" value="1"/>
</dbReference>
<dbReference type="InterPro" id="IPR016181">
    <property type="entry name" value="Acyl_CoA_acyltransferase"/>
</dbReference>
<reference evidence="4 5" key="1">
    <citation type="submission" date="2014-01" db="EMBL/GenBank/DDBJ databases">
        <title>Actinotalea ferrariae CF5-4.</title>
        <authorList>
            <person name="Chen F."/>
            <person name="Li Y."/>
            <person name="Wang G."/>
        </authorList>
    </citation>
    <scope>NUCLEOTIDE SEQUENCE [LARGE SCALE GENOMIC DNA]</scope>
    <source>
        <strain evidence="4 5">CF5-4</strain>
    </source>
</reference>
<dbReference type="AlphaFoldDB" id="A0A021VPK8"/>
<evidence type="ECO:0000259" key="3">
    <source>
        <dbReference type="PROSITE" id="PS51186"/>
    </source>
</evidence>
<organism evidence="4 5">
    <name type="scientific">Actinotalea ferrariae CF5-4</name>
    <dbReference type="NCBI Taxonomy" id="948458"/>
    <lineage>
        <taxon>Bacteria</taxon>
        <taxon>Bacillati</taxon>
        <taxon>Actinomycetota</taxon>
        <taxon>Actinomycetes</taxon>
        <taxon>Micrococcales</taxon>
        <taxon>Cellulomonadaceae</taxon>
        <taxon>Actinotalea</taxon>
    </lineage>
</organism>
<accession>A0A021VPK8</accession>
<dbReference type="SUPFAM" id="SSF55729">
    <property type="entry name" value="Acyl-CoA N-acyltransferases (Nat)"/>
    <property type="match status" value="2"/>
</dbReference>
<feature type="domain" description="N-acetyltransferase" evidence="3">
    <location>
        <begin position="199"/>
        <end position="357"/>
    </location>
</feature>
<feature type="domain" description="N-acetyltransferase" evidence="3">
    <location>
        <begin position="33"/>
        <end position="187"/>
    </location>
</feature>
<dbReference type="EMBL" id="AXCW01000124">
    <property type="protein sequence ID" value="EYR63119.1"/>
    <property type="molecule type" value="Genomic_DNA"/>
</dbReference>
<keyword evidence="1 4" id="KW-0808">Transferase</keyword>
<evidence type="ECO:0000256" key="2">
    <source>
        <dbReference type="ARBA" id="ARBA00023315"/>
    </source>
</evidence>
<dbReference type="InterPro" id="IPR000182">
    <property type="entry name" value="GNAT_dom"/>
</dbReference>
<proteinExistence type="predicted"/>
<dbReference type="Pfam" id="PF00583">
    <property type="entry name" value="Acetyltransf_1"/>
    <property type="match status" value="2"/>
</dbReference>
<keyword evidence="2" id="KW-0012">Acyltransferase</keyword>
<keyword evidence="5" id="KW-1185">Reference proteome</keyword>
<comment type="caution">
    <text evidence="4">The sequence shown here is derived from an EMBL/GenBank/DDBJ whole genome shotgun (WGS) entry which is preliminary data.</text>
</comment>
<dbReference type="PANTHER" id="PTHR43420">
    <property type="entry name" value="ACETYLTRANSFERASE"/>
    <property type="match status" value="1"/>
</dbReference>
<dbReference type="PROSITE" id="PS51186">
    <property type="entry name" value="GNAT"/>
    <property type="match status" value="2"/>
</dbReference>
<dbReference type="InterPro" id="IPR050680">
    <property type="entry name" value="YpeA/RimI_acetyltransf"/>
</dbReference>
<dbReference type="Proteomes" id="UP000019753">
    <property type="component" value="Unassembled WGS sequence"/>
</dbReference>
<protein>
    <submittedName>
        <fullName evidence="4">GCN5 family acetyltransferase</fullName>
    </submittedName>
</protein>
<dbReference type="GO" id="GO:0016747">
    <property type="term" value="F:acyltransferase activity, transferring groups other than amino-acyl groups"/>
    <property type="evidence" value="ECO:0007669"/>
    <property type="project" value="InterPro"/>
</dbReference>
<evidence type="ECO:0000313" key="5">
    <source>
        <dbReference type="Proteomes" id="UP000019753"/>
    </source>
</evidence>